<dbReference type="Proteomes" id="UP000246351">
    <property type="component" value="Unassembled WGS sequence"/>
</dbReference>
<feature type="transmembrane region" description="Helical" evidence="2">
    <location>
        <begin position="42"/>
        <end position="61"/>
    </location>
</feature>
<keyword evidence="2" id="KW-0472">Membrane</keyword>
<keyword evidence="2" id="KW-1133">Transmembrane helix</keyword>
<comment type="caution">
    <text evidence="3">The sequence shown here is derived from an EMBL/GenBank/DDBJ whole genome shotgun (WGS) entry which is preliminary data.</text>
</comment>
<feature type="region of interest" description="Disordered" evidence="1">
    <location>
        <begin position="1"/>
        <end position="33"/>
    </location>
</feature>
<name>A0A317Z860_STAPS</name>
<gene>
    <name evidence="3" type="ORF">DD924_09120</name>
</gene>
<organism evidence="3 4">
    <name type="scientific">Staphylococcus pseudintermedius</name>
    <dbReference type="NCBI Taxonomy" id="283734"/>
    <lineage>
        <taxon>Bacteria</taxon>
        <taxon>Bacillati</taxon>
        <taxon>Bacillota</taxon>
        <taxon>Bacilli</taxon>
        <taxon>Bacillales</taxon>
        <taxon>Staphylococcaceae</taxon>
        <taxon>Staphylococcus</taxon>
        <taxon>Staphylococcus intermedius group</taxon>
    </lineage>
</organism>
<proteinExistence type="predicted"/>
<sequence length="69" mass="8120">SLVNKHQQDKVKKIEQQGDNINTHHMKNTKEDTGKSLSYKPMIYIGIVMVGFVGLISMILWKRLHHFWK</sequence>
<reference evidence="3 4" key="1">
    <citation type="journal article" date="2018" name="Vet. Microbiol.">
        <title>Clonal diversity and geographic distribution of methicillin-resistant Staphylococcus pseudintermedius from Australian animals: Discovery of novel sequence types.</title>
        <authorList>
            <person name="Worthing K.A."/>
            <person name="Abraham S."/>
            <person name="Coombs G.W."/>
            <person name="Pang S."/>
            <person name="Saputra S."/>
            <person name="Jordan D."/>
            <person name="Trott D.J."/>
            <person name="Norris J.M."/>
        </authorList>
    </citation>
    <scope>NUCLEOTIDE SEQUENCE [LARGE SCALE GENOMIC DNA]</scope>
    <source>
        <strain evidence="3 4">ST71 3</strain>
    </source>
</reference>
<feature type="compositionally biased region" description="Basic and acidic residues" evidence="1">
    <location>
        <begin position="1"/>
        <end position="16"/>
    </location>
</feature>
<feature type="non-terminal residue" evidence="3">
    <location>
        <position position="1"/>
    </location>
</feature>
<accession>A0A317Z860</accession>
<evidence type="ECO:0000313" key="3">
    <source>
        <dbReference type="EMBL" id="PWZ98256.1"/>
    </source>
</evidence>
<evidence type="ECO:0000256" key="1">
    <source>
        <dbReference type="SAM" id="MobiDB-lite"/>
    </source>
</evidence>
<evidence type="ECO:0000256" key="2">
    <source>
        <dbReference type="SAM" id="Phobius"/>
    </source>
</evidence>
<keyword evidence="2" id="KW-0812">Transmembrane</keyword>
<dbReference type="EMBL" id="QEIV01000832">
    <property type="protein sequence ID" value="PWZ98256.1"/>
    <property type="molecule type" value="Genomic_DNA"/>
</dbReference>
<evidence type="ECO:0000313" key="4">
    <source>
        <dbReference type="Proteomes" id="UP000246351"/>
    </source>
</evidence>
<dbReference type="AlphaFoldDB" id="A0A317Z860"/>
<protein>
    <submittedName>
        <fullName evidence="3">Uncharacterized protein</fullName>
    </submittedName>
</protein>